<dbReference type="Pfam" id="PF01959">
    <property type="entry name" value="DHQS"/>
    <property type="match status" value="1"/>
</dbReference>
<evidence type="ECO:0008006" key="7">
    <source>
        <dbReference type="Google" id="ProtNLM"/>
    </source>
</evidence>
<dbReference type="InterPro" id="IPR056179">
    <property type="entry name" value="DHQS_C"/>
</dbReference>
<proteinExistence type="predicted"/>
<keyword evidence="1" id="KW-0028">Amino-acid biosynthesis</keyword>
<dbReference type="PANTHER" id="PTHR33563:SF1">
    <property type="entry name" value="3-DEHYDROQUINATE SYNTHASE"/>
    <property type="match status" value="1"/>
</dbReference>
<protein>
    <recommendedName>
        <fullName evidence="7">3-dehydroquinate synthase</fullName>
    </recommendedName>
</protein>
<feature type="domain" description="3-dehydroquinate synthase C-terminal" evidence="4">
    <location>
        <begin position="163"/>
        <end position="297"/>
    </location>
</feature>
<gene>
    <name evidence="5" type="ORF">WJX75_001200</name>
</gene>
<organism evidence="5 6">
    <name type="scientific">Coccomyxa subellipsoidea</name>
    <dbReference type="NCBI Taxonomy" id="248742"/>
    <lineage>
        <taxon>Eukaryota</taxon>
        <taxon>Viridiplantae</taxon>
        <taxon>Chlorophyta</taxon>
        <taxon>core chlorophytes</taxon>
        <taxon>Trebouxiophyceae</taxon>
        <taxon>Trebouxiophyceae incertae sedis</taxon>
        <taxon>Coccomyxaceae</taxon>
        <taxon>Coccomyxa</taxon>
    </lineage>
</organism>
<dbReference type="Pfam" id="PF26558">
    <property type="entry name" value="DHQS_2nd"/>
    <property type="match status" value="1"/>
</dbReference>
<accession>A0ABR2YBC1</accession>
<evidence type="ECO:0000313" key="5">
    <source>
        <dbReference type="EMBL" id="KAK9901538.1"/>
    </source>
</evidence>
<reference evidence="5 6" key="1">
    <citation type="journal article" date="2024" name="Nat. Commun.">
        <title>Phylogenomics reveals the evolutionary origins of lichenization in chlorophyte algae.</title>
        <authorList>
            <person name="Puginier C."/>
            <person name="Libourel C."/>
            <person name="Otte J."/>
            <person name="Skaloud P."/>
            <person name="Haon M."/>
            <person name="Grisel S."/>
            <person name="Petersen M."/>
            <person name="Berrin J.G."/>
            <person name="Delaux P.M."/>
            <person name="Dal Grande F."/>
            <person name="Keller J."/>
        </authorList>
    </citation>
    <scope>NUCLEOTIDE SEQUENCE [LARGE SCALE GENOMIC DNA]</scope>
    <source>
        <strain evidence="5 6">SAG 216-7</strain>
    </source>
</reference>
<dbReference type="PANTHER" id="PTHR33563">
    <property type="match status" value="1"/>
</dbReference>
<name>A0ABR2YBC1_9CHLO</name>
<comment type="caution">
    <text evidence="5">The sequence shown here is derived from an EMBL/GenBank/DDBJ whole genome shotgun (WGS) entry which is preliminary data.</text>
</comment>
<keyword evidence="6" id="KW-1185">Reference proteome</keyword>
<evidence type="ECO:0000313" key="6">
    <source>
        <dbReference type="Proteomes" id="UP001491310"/>
    </source>
</evidence>
<evidence type="ECO:0000259" key="3">
    <source>
        <dbReference type="Pfam" id="PF01959"/>
    </source>
</evidence>
<evidence type="ECO:0000256" key="2">
    <source>
        <dbReference type="ARBA" id="ARBA00023141"/>
    </source>
</evidence>
<evidence type="ECO:0000256" key="1">
    <source>
        <dbReference type="ARBA" id="ARBA00022605"/>
    </source>
</evidence>
<dbReference type="EMBL" id="JALJOT010000017">
    <property type="protein sequence ID" value="KAK9901538.1"/>
    <property type="molecule type" value="Genomic_DNA"/>
</dbReference>
<dbReference type="InterPro" id="IPR030960">
    <property type="entry name" value="DHQS/DOIS_N"/>
</dbReference>
<dbReference type="InterPro" id="IPR002812">
    <property type="entry name" value="DHQS"/>
</dbReference>
<feature type="domain" description="3-dehydroquinate synthase N-terminal" evidence="3">
    <location>
        <begin position="3"/>
        <end position="144"/>
    </location>
</feature>
<keyword evidence="2" id="KW-0057">Aromatic amino acid biosynthesis</keyword>
<sequence length="313" mass="33568">MQSVLTAALEAGVSTFLFDAPSATLAHDWSQLARFTAISVDGTAIKDLTSNKRMGQHRTISSGEELKALQAESIAEGITVLDMADWRIIPAENLVAAFQGSGSQLMPIVTSAADARVMLEALEAGTDGVVLQTDDAAQVREVVEWLQQKEAKDAKRLEFEAGTVMRLKPVGMGDRVCVDLASLLVPGEGLLVGSFARALFLVHSECSKSAYINSRPFRVNAGPVHAYVAAPGGRTAYLAELKSGSEVLVADAKGRQRVAIVGRVKVERRPLVLVEAETPDGEVHSLLLQNAETVRLAAARHTGISIEEFIRER</sequence>
<dbReference type="Proteomes" id="UP001491310">
    <property type="component" value="Unassembled WGS sequence"/>
</dbReference>
<evidence type="ECO:0000259" key="4">
    <source>
        <dbReference type="Pfam" id="PF26558"/>
    </source>
</evidence>